<dbReference type="OrthoDB" id="6511796at2759"/>
<evidence type="ECO:0000313" key="3">
    <source>
        <dbReference type="Proteomes" id="UP000499080"/>
    </source>
</evidence>
<protein>
    <submittedName>
        <fullName evidence="2">Tigger transposable element-derived protein 6</fullName>
    </submittedName>
</protein>
<keyword evidence="3" id="KW-1185">Reference proteome</keyword>
<dbReference type="GO" id="GO:0005634">
    <property type="term" value="C:nucleus"/>
    <property type="evidence" value="ECO:0007669"/>
    <property type="project" value="TreeGrafter"/>
</dbReference>
<dbReference type="InterPro" id="IPR004875">
    <property type="entry name" value="DDE_SF_endonuclease_dom"/>
</dbReference>
<dbReference type="Pfam" id="PF03184">
    <property type="entry name" value="DDE_1"/>
    <property type="match status" value="1"/>
</dbReference>
<evidence type="ECO:0000259" key="1">
    <source>
        <dbReference type="Pfam" id="PF03184"/>
    </source>
</evidence>
<sequence>MKIWNPTYSEAEEYVRKWFVQSRDQNLPKRHNIVFRKLCGESAAVDASSCEEWLSELSSLLKDYKAADVFNVYEIGLFFQCLTNKTAVFKGKECHGGNQSKLRVTMLLAANKSGKEKLPPLMIGRYKKPRCFAKIKSFTMMYKSNQKAWMTREIFGDRLKGIDKEMTKN</sequence>
<accession>A0A4Y2N886</accession>
<dbReference type="InterPro" id="IPR050863">
    <property type="entry name" value="CenT-Element_Derived"/>
</dbReference>
<dbReference type="PANTHER" id="PTHR19303:SF73">
    <property type="entry name" value="PROTEIN PDC2"/>
    <property type="match status" value="1"/>
</dbReference>
<dbReference type="Proteomes" id="UP000499080">
    <property type="component" value="Unassembled WGS sequence"/>
</dbReference>
<feature type="domain" description="DDE-1" evidence="1">
    <location>
        <begin position="101"/>
        <end position="167"/>
    </location>
</feature>
<gene>
    <name evidence="2" type="primary">TIGD6_22</name>
    <name evidence="2" type="ORF">AVEN_174294_1</name>
</gene>
<dbReference type="AlphaFoldDB" id="A0A4Y2N886"/>
<evidence type="ECO:0000313" key="2">
    <source>
        <dbReference type="EMBL" id="GBN35605.1"/>
    </source>
</evidence>
<comment type="caution">
    <text evidence="2">The sequence shown here is derived from an EMBL/GenBank/DDBJ whole genome shotgun (WGS) entry which is preliminary data.</text>
</comment>
<dbReference type="GO" id="GO:0003677">
    <property type="term" value="F:DNA binding"/>
    <property type="evidence" value="ECO:0007669"/>
    <property type="project" value="TreeGrafter"/>
</dbReference>
<proteinExistence type="predicted"/>
<reference evidence="2 3" key="1">
    <citation type="journal article" date="2019" name="Sci. Rep.">
        <title>Orb-weaving spider Araneus ventricosus genome elucidates the spidroin gene catalogue.</title>
        <authorList>
            <person name="Kono N."/>
            <person name="Nakamura H."/>
            <person name="Ohtoshi R."/>
            <person name="Moran D.A.P."/>
            <person name="Shinohara A."/>
            <person name="Yoshida Y."/>
            <person name="Fujiwara M."/>
            <person name="Mori M."/>
            <person name="Tomita M."/>
            <person name="Arakawa K."/>
        </authorList>
    </citation>
    <scope>NUCLEOTIDE SEQUENCE [LARGE SCALE GENOMIC DNA]</scope>
</reference>
<organism evidence="2 3">
    <name type="scientific">Araneus ventricosus</name>
    <name type="common">Orbweaver spider</name>
    <name type="synonym">Epeira ventricosa</name>
    <dbReference type="NCBI Taxonomy" id="182803"/>
    <lineage>
        <taxon>Eukaryota</taxon>
        <taxon>Metazoa</taxon>
        <taxon>Ecdysozoa</taxon>
        <taxon>Arthropoda</taxon>
        <taxon>Chelicerata</taxon>
        <taxon>Arachnida</taxon>
        <taxon>Araneae</taxon>
        <taxon>Araneomorphae</taxon>
        <taxon>Entelegynae</taxon>
        <taxon>Araneoidea</taxon>
        <taxon>Araneidae</taxon>
        <taxon>Araneus</taxon>
    </lineage>
</organism>
<dbReference type="PANTHER" id="PTHR19303">
    <property type="entry name" value="TRANSPOSON"/>
    <property type="match status" value="1"/>
</dbReference>
<dbReference type="EMBL" id="BGPR01008721">
    <property type="protein sequence ID" value="GBN35605.1"/>
    <property type="molecule type" value="Genomic_DNA"/>
</dbReference>
<name>A0A4Y2N886_ARAVE</name>